<evidence type="ECO:0000256" key="5">
    <source>
        <dbReference type="ARBA" id="ARBA00023163"/>
    </source>
</evidence>
<dbReference type="GO" id="GO:0003677">
    <property type="term" value="F:DNA binding"/>
    <property type="evidence" value="ECO:0007669"/>
    <property type="project" value="UniProtKB-KW"/>
</dbReference>
<evidence type="ECO:0000256" key="3">
    <source>
        <dbReference type="ARBA" id="ARBA00023082"/>
    </source>
</evidence>
<dbReference type="InterPro" id="IPR013249">
    <property type="entry name" value="RNA_pol_sigma70_r4_t2"/>
</dbReference>
<dbReference type="Gene3D" id="1.10.10.10">
    <property type="entry name" value="Winged helix-like DNA-binding domain superfamily/Winged helix DNA-binding domain"/>
    <property type="match status" value="1"/>
</dbReference>
<dbReference type="RefSeq" id="WP_151966445.1">
    <property type="nucleotide sequence ID" value="NZ_AP019860.1"/>
</dbReference>
<dbReference type="Pfam" id="PF08281">
    <property type="entry name" value="Sigma70_r4_2"/>
    <property type="match status" value="1"/>
</dbReference>
<dbReference type="Proteomes" id="UP000326354">
    <property type="component" value="Chromosome"/>
</dbReference>
<reference evidence="8 9" key="1">
    <citation type="submission" date="2019-08" db="EMBL/GenBank/DDBJ databases">
        <title>Complete genome sequence of Candidatus Uab amorphum.</title>
        <authorList>
            <person name="Shiratori T."/>
            <person name="Suzuki S."/>
            <person name="Kakizawa Y."/>
            <person name="Ishida K."/>
        </authorList>
    </citation>
    <scope>NUCLEOTIDE SEQUENCE [LARGE SCALE GENOMIC DNA]</scope>
    <source>
        <strain evidence="8 9">SRT547</strain>
    </source>
</reference>
<dbReference type="NCBIfam" id="TIGR02937">
    <property type="entry name" value="sigma70-ECF"/>
    <property type="match status" value="1"/>
</dbReference>
<dbReference type="GO" id="GO:0016987">
    <property type="term" value="F:sigma factor activity"/>
    <property type="evidence" value="ECO:0007669"/>
    <property type="project" value="UniProtKB-KW"/>
</dbReference>
<name>A0A5S9II36_UABAM</name>
<dbReference type="PANTHER" id="PTHR43133:SF8">
    <property type="entry name" value="RNA POLYMERASE SIGMA FACTOR HI_1459-RELATED"/>
    <property type="match status" value="1"/>
</dbReference>
<dbReference type="SUPFAM" id="SSF88659">
    <property type="entry name" value="Sigma3 and sigma4 domains of RNA polymerase sigma factors"/>
    <property type="match status" value="1"/>
</dbReference>
<evidence type="ECO:0000259" key="6">
    <source>
        <dbReference type="Pfam" id="PF04542"/>
    </source>
</evidence>
<keyword evidence="5" id="KW-0804">Transcription</keyword>
<dbReference type="GO" id="GO:0006352">
    <property type="term" value="P:DNA-templated transcription initiation"/>
    <property type="evidence" value="ECO:0007669"/>
    <property type="project" value="InterPro"/>
</dbReference>
<protein>
    <submittedName>
        <fullName evidence="8">RNA polymerase sigma-H factor</fullName>
    </submittedName>
</protein>
<keyword evidence="3" id="KW-0731">Sigma factor</keyword>
<keyword evidence="2" id="KW-0805">Transcription regulation</keyword>
<sequence>MTSGKNINCDQQNHEEFLIKKAMAGDKSAFGMLAGKYKNKLYSLLYYMVHNQDDAMDLLQDTLIKAYKSIHNLRSPNAFYSWLSRIGVNLTLNFLKKNEKNKQYREKLALEYKAQTESPLQSLEKKELQSKLTKLISQLPAKQKAALVLCDIEGYSYKEISEILECNVGTVMSRIYYARDYIRKQITSYNCDAIKVPK</sequence>
<feature type="domain" description="RNA polymerase sigma-70 region 2" evidence="6">
    <location>
        <begin position="35"/>
        <end position="99"/>
    </location>
</feature>
<dbReference type="Pfam" id="PF04542">
    <property type="entry name" value="Sigma70_r2"/>
    <property type="match status" value="1"/>
</dbReference>
<dbReference type="Gene3D" id="1.10.1740.10">
    <property type="match status" value="1"/>
</dbReference>
<dbReference type="InterPro" id="IPR013324">
    <property type="entry name" value="RNA_pol_sigma_r3/r4-like"/>
</dbReference>
<dbReference type="AlphaFoldDB" id="A0A5S9II36"/>
<accession>A0A5S9II36</accession>
<evidence type="ECO:0000256" key="1">
    <source>
        <dbReference type="ARBA" id="ARBA00010641"/>
    </source>
</evidence>
<gene>
    <name evidence="8" type="ORF">UABAM_00536</name>
</gene>
<dbReference type="InterPro" id="IPR014284">
    <property type="entry name" value="RNA_pol_sigma-70_dom"/>
</dbReference>
<dbReference type="InterPro" id="IPR013325">
    <property type="entry name" value="RNA_pol_sigma_r2"/>
</dbReference>
<dbReference type="KEGG" id="uam:UABAM_00536"/>
<dbReference type="CDD" id="cd06171">
    <property type="entry name" value="Sigma70_r4"/>
    <property type="match status" value="1"/>
</dbReference>
<dbReference type="PANTHER" id="PTHR43133">
    <property type="entry name" value="RNA POLYMERASE ECF-TYPE SIGMA FACTO"/>
    <property type="match status" value="1"/>
</dbReference>
<dbReference type="SUPFAM" id="SSF88946">
    <property type="entry name" value="Sigma2 domain of RNA polymerase sigma factors"/>
    <property type="match status" value="1"/>
</dbReference>
<dbReference type="OrthoDB" id="9795666at2"/>
<dbReference type="InterPro" id="IPR007627">
    <property type="entry name" value="RNA_pol_sigma70_r2"/>
</dbReference>
<keyword evidence="4" id="KW-0238">DNA-binding</keyword>
<organism evidence="8 9">
    <name type="scientific">Uabimicrobium amorphum</name>
    <dbReference type="NCBI Taxonomy" id="2596890"/>
    <lineage>
        <taxon>Bacteria</taxon>
        <taxon>Pseudomonadati</taxon>
        <taxon>Planctomycetota</taxon>
        <taxon>Candidatus Uabimicrobiia</taxon>
        <taxon>Candidatus Uabimicrobiales</taxon>
        <taxon>Candidatus Uabimicrobiaceae</taxon>
        <taxon>Candidatus Uabimicrobium</taxon>
    </lineage>
</organism>
<dbReference type="InterPro" id="IPR036388">
    <property type="entry name" value="WH-like_DNA-bd_sf"/>
</dbReference>
<evidence type="ECO:0000256" key="4">
    <source>
        <dbReference type="ARBA" id="ARBA00023125"/>
    </source>
</evidence>
<comment type="similarity">
    <text evidence="1">Belongs to the sigma-70 factor family. ECF subfamily.</text>
</comment>
<evidence type="ECO:0000259" key="7">
    <source>
        <dbReference type="Pfam" id="PF08281"/>
    </source>
</evidence>
<dbReference type="InterPro" id="IPR039425">
    <property type="entry name" value="RNA_pol_sigma-70-like"/>
</dbReference>
<proteinExistence type="inferred from homology"/>
<evidence type="ECO:0000313" key="8">
    <source>
        <dbReference type="EMBL" id="BBM82193.1"/>
    </source>
</evidence>
<evidence type="ECO:0000256" key="2">
    <source>
        <dbReference type="ARBA" id="ARBA00023015"/>
    </source>
</evidence>
<feature type="domain" description="RNA polymerase sigma factor 70 region 4 type 2" evidence="7">
    <location>
        <begin position="131"/>
        <end position="179"/>
    </location>
</feature>
<keyword evidence="9" id="KW-1185">Reference proteome</keyword>
<evidence type="ECO:0000313" key="9">
    <source>
        <dbReference type="Proteomes" id="UP000326354"/>
    </source>
</evidence>
<dbReference type="EMBL" id="AP019860">
    <property type="protein sequence ID" value="BBM82193.1"/>
    <property type="molecule type" value="Genomic_DNA"/>
</dbReference>